<keyword evidence="12" id="KW-1185">Reference proteome</keyword>
<keyword evidence="4 9" id="KW-0863">Zinc-finger</keyword>
<evidence type="ECO:0000313" key="11">
    <source>
        <dbReference type="EMBL" id="CAL4119895.1"/>
    </source>
</evidence>
<dbReference type="PROSITE" id="PS00028">
    <property type="entry name" value="ZINC_FINGER_C2H2_1"/>
    <property type="match status" value="2"/>
</dbReference>
<dbReference type="Proteomes" id="UP001497623">
    <property type="component" value="Unassembled WGS sequence"/>
</dbReference>
<name>A0AAV2R8J8_MEGNR</name>
<comment type="subcellular location">
    <subcellularLocation>
        <location evidence="1">Nucleus</location>
    </subcellularLocation>
</comment>
<evidence type="ECO:0000256" key="9">
    <source>
        <dbReference type="PROSITE-ProRule" id="PRU00042"/>
    </source>
</evidence>
<proteinExistence type="predicted"/>
<evidence type="ECO:0000256" key="4">
    <source>
        <dbReference type="ARBA" id="ARBA00022771"/>
    </source>
</evidence>
<evidence type="ECO:0000256" key="1">
    <source>
        <dbReference type="ARBA" id="ARBA00004123"/>
    </source>
</evidence>
<dbReference type="SMART" id="SM00355">
    <property type="entry name" value="ZnF_C2H2"/>
    <property type="match status" value="3"/>
</dbReference>
<gene>
    <name evidence="11" type="ORF">MNOR_LOCUS21862</name>
</gene>
<reference evidence="11 12" key="1">
    <citation type="submission" date="2024-05" db="EMBL/GenBank/DDBJ databases">
        <authorList>
            <person name="Wallberg A."/>
        </authorList>
    </citation>
    <scope>NUCLEOTIDE SEQUENCE [LARGE SCALE GENOMIC DNA]</scope>
</reference>
<dbReference type="GO" id="GO:0000978">
    <property type="term" value="F:RNA polymerase II cis-regulatory region sequence-specific DNA binding"/>
    <property type="evidence" value="ECO:0007669"/>
    <property type="project" value="TreeGrafter"/>
</dbReference>
<dbReference type="PANTHER" id="PTHR23235:SF142">
    <property type="entry name" value="ZINC FINGER PROTEIN 384"/>
    <property type="match status" value="1"/>
</dbReference>
<feature type="domain" description="C2H2-type" evidence="10">
    <location>
        <begin position="81"/>
        <end position="100"/>
    </location>
</feature>
<dbReference type="AlphaFoldDB" id="A0AAV2R8J8"/>
<keyword evidence="2" id="KW-0479">Metal-binding</keyword>
<keyword evidence="7" id="KW-0804">Transcription</keyword>
<feature type="non-terminal residue" evidence="11">
    <location>
        <position position="100"/>
    </location>
</feature>
<evidence type="ECO:0000256" key="8">
    <source>
        <dbReference type="ARBA" id="ARBA00023242"/>
    </source>
</evidence>
<feature type="domain" description="C2H2-type" evidence="10">
    <location>
        <begin position="22"/>
        <end position="49"/>
    </location>
</feature>
<evidence type="ECO:0000256" key="3">
    <source>
        <dbReference type="ARBA" id="ARBA00022737"/>
    </source>
</evidence>
<dbReference type="FunFam" id="3.30.160.60:FF:000003">
    <property type="entry name" value="Zinc finger protein 3 homolog"/>
    <property type="match status" value="1"/>
</dbReference>
<dbReference type="SUPFAM" id="SSF57667">
    <property type="entry name" value="beta-beta-alpha zinc fingers"/>
    <property type="match status" value="2"/>
</dbReference>
<dbReference type="PANTHER" id="PTHR23235">
    <property type="entry name" value="KRUEPPEL-LIKE TRANSCRIPTION FACTOR"/>
    <property type="match status" value="1"/>
</dbReference>
<dbReference type="InterPro" id="IPR036236">
    <property type="entry name" value="Znf_C2H2_sf"/>
</dbReference>
<dbReference type="FunFam" id="3.30.160.60:FF:000250">
    <property type="entry name" value="zinc finger protein 197 isoform X1"/>
    <property type="match status" value="1"/>
</dbReference>
<dbReference type="Gene3D" id="3.30.160.60">
    <property type="entry name" value="Classic Zinc Finger"/>
    <property type="match status" value="3"/>
</dbReference>
<evidence type="ECO:0000259" key="10">
    <source>
        <dbReference type="PROSITE" id="PS50157"/>
    </source>
</evidence>
<evidence type="ECO:0000256" key="6">
    <source>
        <dbReference type="ARBA" id="ARBA00023015"/>
    </source>
</evidence>
<dbReference type="GO" id="GO:0000981">
    <property type="term" value="F:DNA-binding transcription factor activity, RNA polymerase II-specific"/>
    <property type="evidence" value="ECO:0007669"/>
    <property type="project" value="TreeGrafter"/>
</dbReference>
<comment type="caution">
    <text evidence="11">The sequence shown here is derived from an EMBL/GenBank/DDBJ whole genome shotgun (WGS) entry which is preliminary data.</text>
</comment>
<dbReference type="EMBL" id="CAXKWB010017892">
    <property type="protein sequence ID" value="CAL4119895.1"/>
    <property type="molecule type" value="Genomic_DNA"/>
</dbReference>
<keyword evidence="3" id="KW-0677">Repeat</keyword>
<evidence type="ECO:0000256" key="7">
    <source>
        <dbReference type="ARBA" id="ARBA00023163"/>
    </source>
</evidence>
<keyword evidence="6" id="KW-0805">Transcription regulation</keyword>
<protein>
    <recommendedName>
        <fullName evidence="10">C2H2-type domain-containing protein</fullName>
    </recommendedName>
</protein>
<dbReference type="GO" id="GO:0005634">
    <property type="term" value="C:nucleus"/>
    <property type="evidence" value="ECO:0007669"/>
    <property type="project" value="UniProtKB-SubCell"/>
</dbReference>
<feature type="non-terminal residue" evidence="11">
    <location>
        <position position="1"/>
    </location>
</feature>
<dbReference type="Pfam" id="PF00096">
    <property type="entry name" value="zf-C2H2"/>
    <property type="match status" value="3"/>
</dbReference>
<evidence type="ECO:0000256" key="2">
    <source>
        <dbReference type="ARBA" id="ARBA00022723"/>
    </source>
</evidence>
<accession>A0AAV2R8J8</accession>
<dbReference type="InterPro" id="IPR013087">
    <property type="entry name" value="Znf_C2H2_type"/>
</dbReference>
<dbReference type="PROSITE" id="PS50157">
    <property type="entry name" value="ZINC_FINGER_C2H2_2"/>
    <property type="match status" value="3"/>
</dbReference>
<organism evidence="11 12">
    <name type="scientific">Meganyctiphanes norvegica</name>
    <name type="common">Northern krill</name>
    <name type="synonym">Thysanopoda norvegica</name>
    <dbReference type="NCBI Taxonomy" id="48144"/>
    <lineage>
        <taxon>Eukaryota</taxon>
        <taxon>Metazoa</taxon>
        <taxon>Ecdysozoa</taxon>
        <taxon>Arthropoda</taxon>
        <taxon>Crustacea</taxon>
        <taxon>Multicrustacea</taxon>
        <taxon>Malacostraca</taxon>
        <taxon>Eumalacostraca</taxon>
        <taxon>Eucarida</taxon>
        <taxon>Euphausiacea</taxon>
        <taxon>Euphausiidae</taxon>
        <taxon>Meganyctiphanes</taxon>
    </lineage>
</organism>
<sequence length="100" mass="12024">KTFLILSDLLCHVRMYRDERRYQCSQCDMAFSNKINFTQHKLMHIGETREKPYKCNQCNKAFLQNSHFISHMRIHIAEKTYKCNDCDNVFSQKSELVCHM</sequence>
<keyword evidence="5" id="KW-0862">Zinc</keyword>
<feature type="domain" description="C2H2-type" evidence="10">
    <location>
        <begin position="53"/>
        <end position="80"/>
    </location>
</feature>
<dbReference type="FunFam" id="3.30.160.60:FF:000446">
    <property type="entry name" value="Zinc finger protein"/>
    <property type="match status" value="1"/>
</dbReference>
<keyword evidence="8" id="KW-0539">Nucleus</keyword>
<evidence type="ECO:0000256" key="5">
    <source>
        <dbReference type="ARBA" id="ARBA00022833"/>
    </source>
</evidence>
<dbReference type="GO" id="GO:0008270">
    <property type="term" value="F:zinc ion binding"/>
    <property type="evidence" value="ECO:0007669"/>
    <property type="project" value="UniProtKB-KW"/>
</dbReference>
<evidence type="ECO:0000313" key="12">
    <source>
        <dbReference type="Proteomes" id="UP001497623"/>
    </source>
</evidence>